<accession>A0A481ZAH9</accession>
<gene>
    <name evidence="1" type="ORF">LCPAC403_00520</name>
</gene>
<protein>
    <submittedName>
        <fullName evidence="1">Uncharacterized protein</fullName>
    </submittedName>
</protein>
<organism evidence="1">
    <name type="scientific">Pithovirus LCPAC403</name>
    <dbReference type="NCBI Taxonomy" id="2506596"/>
    <lineage>
        <taxon>Viruses</taxon>
        <taxon>Pithoviruses</taxon>
    </lineage>
</organism>
<reference evidence="1" key="1">
    <citation type="journal article" date="2019" name="MBio">
        <title>Virus Genomes from Deep Sea Sediments Expand the Ocean Megavirome and Support Independent Origins of Viral Gigantism.</title>
        <authorList>
            <person name="Backstrom D."/>
            <person name="Yutin N."/>
            <person name="Jorgensen S.L."/>
            <person name="Dharamshi J."/>
            <person name="Homa F."/>
            <person name="Zaremba-Niedwiedzka K."/>
            <person name="Spang A."/>
            <person name="Wolf Y.I."/>
            <person name="Koonin E.V."/>
            <person name="Ettema T.J."/>
        </authorList>
    </citation>
    <scope>NUCLEOTIDE SEQUENCE</scope>
</reference>
<dbReference type="EMBL" id="MK500588">
    <property type="protein sequence ID" value="QBK92918.1"/>
    <property type="molecule type" value="Genomic_DNA"/>
</dbReference>
<name>A0A481ZAH9_9VIRU</name>
<sequence>MVFMCSGLNKNDIPCGNEVDKEGYFECGEITDTGTICKKSLKKGKKCLYHADQIKKIEKLLKTFESKIAIEHKEEICPNCGKLKKWTPMKECCYSNDDNYIYIYKKETICEIW</sequence>
<evidence type="ECO:0000313" key="1">
    <source>
        <dbReference type="EMBL" id="QBK92918.1"/>
    </source>
</evidence>
<proteinExistence type="predicted"/>